<dbReference type="GO" id="GO:0004842">
    <property type="term" value="F:ubiquitin-protein transferase activity"/>
    <property type="evidence" value="ECO:0007669"/>
    <property type="project" value="TreeGrafter"/>
</dbReference>
<name>A0A540NFK3_MALBA</name>
<organism evidence="6 7">
    <name type="scientific">Malus baccata</name>
    <name type="common">Siberian crab apple</name>
    <name type="synonym">Pyrus baccata</name>
    <dbReference type="NCBI Taxonomy" id="106549"/>
    <lineage>
        <taxon>Eukaryota</taxon>
        <taxon>Viridiplantae</taxon>
        <taxon>Streptophyta</taxon>
        <taxon>Embryophyta</taxon>
        <taxon>Tracheophyta</taxon>
        <taxon>Spermatophyta</taxon>
        <taxon>Magnoliopsida</taxon>
        <taxon>eudicotyledons</taxon>
        <taxon>Gunneridae</taxon>
        <taxon>Pentapetalae</taxon>
        <taxon>rosids</taxon>
        <taxon>fabids</taxon>
        <taxon>Rosales</taxon>
        <taxon>Rosaceae</taxon>
        <taxon>Amygdaloideae</taxon>
        <taxon>Maleae</taxon>
        <taxon>Malus</taxon>
    </lineage>
</organism>
<comment type="subcellular location">
    <subcellularLocation>
        <location evidence="1">Nucleus</location>
    </subcellularLocation>
</comment>
<keyword evidence="4" id="KW-0234">DNA repair</keyword>
<gene>
    <name evidence="6" type="ORF">C1H46_004599</name>
</gene>
<evidence type="ECO:0000313" key="7">
    <source>
        <dbReference type="Proteomes" id="UP000315295"/>
    </source>
</evidence>
<accession>A0A540NFK3</accession>
<dbReference type="PANTHER" id="PTHR13763">
    <property type="entry name" value="BREAST CANCER TYPE 1 SUSCEPTIBILITY PROTEIN BRCA1"/>
    <property type="match status" value="1"/>
</dbReference>
<dbReference type="InterPro" id="IPR031099">
    <property type="entry name" value="BRCA1-associated"/>
</dbReference>
<sequence length="54" mass="6000">MEATGHVNEEPYEASLDNYGCCDGPKSGRLRATNNDPKLFIPIYKVLGQFRGII</sequence>
<dbReference type="GO" id="GO:0005634">
    <property type="term" value="C:nucleus"/>
    <property type="evidence" value="ECO:0007669"/>
    <property type="project" value="UniProtKB-SubCell"/>
</dbReference>
<comment type="caution">
    <text evidence="6">The sequence shown here is derived from an EMBL/GenBank/DDBJ whole genome shotgun (WGS) entry which is preliminary data.</text>
</comment>
<proteinExistence type="predicted"/>
<keyword evidence="3" id="KW-0227">DNA damage</keyword>
<evidence type="ECO:0000256" key="5">
    <source>
        <dbReference type="ARBA" id="ARBA00023242"/>
    </source>
</evidence>
<dbReference type="PANTHER" id="PTHR13763:SF9">
    <property type="entry name" value="BRCA1-ASSOCIATED RING DOMAIN PROTEIN 1"/>
    <property type="match status" value="1"/>
</dbReference>
<evidence type="ECO:0000256" key="2">
    <source>
        <dbReference type="ARBA" id="ARBA00022737"/>
    </source>
</evidence>
<keyword evidence="7" id="KW-1185">Reference proteome</keyword>
<dbReference type="GO" id="GO:0000724">
    <property type="term" value="P:double-strand break repair via homologous recombination"/>
    <property type="evidence" value="ECO:0007669"/>
    <property type="project" value="TreeGrafter"/>
</dbReference>
<dbReference type="EMBL" id="VIEB01000052">
    <property type="protein sequence ID" value="TQE09825.1"/>
    <property type="molecule type" value="Genomic_DNA"/>
</dbReference>
<protein>
    <submittedName>
        <fullName evidence="6">Uncharacterized protein</fullName>
    </submittedName>
</protein>
<dbReference type="AlphaFoldDB" id="A0A540NFK3"/>
<evidence type="ECO:0000256" key="4">
    <source>
        <dbReference type="ARBA" id="ARBA00023204"/>
    </source>
</evidence>
<evidence type="ECO:0000256" key="3">
    <source>
        <dbReference type="ARBA" id="ARBA00022763"/>
    </source>
</evidence>
<dbReference type="Proteomes" id="UP000315295">
    <property type="component" value="Unassembled WGS sequence"/>
</dbReference>
<dbReference type="STRING" id="106549.A0A540NFK3"/>
<dbReference type="GO" id="GO:0045944">
    <property type="term" value="P:positive regulation of transcription by RNA polymerase II"/>
    <property type="evidence" value="ECO:0007669"/>
    <property type="project" value="TreeGrafter"/>
</dbReference>
<evidence type="ECO:0000256" key="1">
    <source>
        <dbReference type="ARBA" id="ARBA00004123"/>
    </source>
</evidence>
<reference evidence="6 7" key="1">
    <citation type="journal article" date="2019" name="G3 (Bethesda)">
        <title>Sequencing of a Wild Apple (Malus baccata) Genome Unravels the Differences Between Cultivated and Wild Apple Species Regarding Disease Resistance and Cold Tolerance.</title>
        <authorList>
            <person name="Chen X."/>
        </authorList>
    </citation>
    <scope>NUCLEOTIDE SEQUENCE [LARGE SCALE GENOMIC DNA]</scope>
    <source>
        <strain evidence="7">cv. Shandingzi</strain>
        <tissue evidence="6">Leaves</tissue>
    </source>
</reference>
<keyword evidence="5" id="KW-0539">Nucleus</keyword>
<evidence type="ECO:0000313" key="6">
    <source>
        <dbReference type="EMBL" id="TQE09825.1"/>
    </source>
</evidence>
<keyword evidence="2" id="KW-0677">Repeat</keyword>